<evidence type="ECO:0000256" key="2">
    <source>
        <dbReference type="ARBA" id="ARBA00022670"/>
    </source>
</evidence>
<organism evidence="9 10">
    <name type="scientific">Actinokineospora bangkokensis</name>
    <dbReference type="NCBI Taxonomy" id="1193682"/>
    <lineage>
        <taxon>Bacteria</taxon>
        <taxon>Bacillati</taxon>
        <taxon>Actinomycetota</taxon>
        <taxon>Actinomycetes</taxon>
        <taxon>Pseudonocardiales</taxon>
        <taxon>Pseudonocardiaceae</taxon>
        <taxon>Actinokineospora</taxon>
    </lineage>
</organism>
<evidence type="ECO:0000256" key="4">
    <source>
        <dbReference type="ARBA" id="ARBA00022825"/>
    </source>
</evidence>
<protein>
    <submittedName>
        <fullName evidence="9">Serine protease</fullName>
    </submittedName>
</protein>
<evidence type="ECO:0000256" key="6">
    <source>
        <dbReference type="RuleBase" id="RU363034"/>
    </source>
</evidence>
<dbReference type="GO" id="GO:0004252">
    <property type="term" value="F:serine-type endopeptidase activity"/>
    <property type="evidence" value="ECO:0007669"/>
    <property type="project" value="InterPro"/>
</dbReference>
<keyword evidence="10" id="KW-1185">Reference proteome</keyword>
<dbReference type="FunFam" id="2.40.10.10:FF:000077">
    <property type="entry name" value="Predicted protein"/>
    <property type="match status" value="1"/>
</dbReference>
<dbReference type="InterPro" id="IPR001254">
    <property type="entry name" value="Trypsin_dom"/>
</dbReference>
<accession>A0A1Q9LI46</accession>
<keyword evidence="5" id="KW-1015">Disulfide bond</keyword>
<dbReference type="EMBL" id="MKQR01000020">
    <property type="protein sequence ID" value="OLR91727.1"/>
    <property type="molecule type" value="Genomic_DNA"/>
</dbReference>
<dbReference type="AlphaFoldDB" id="A0A1Q9LI46"/>
<dbReference type="OrthoDB" id="1496095at2"/>
<dbReference type="GO" id="GO:0006508">
    <property type="term" value="P:proteolysis"/>
    <property type="evidence" value="ECO:0007669"/>
    <property type="project" value="UniProtKB-KW"/>
</dbReference>
<dbReference type="STRING" id="1193682.BJP25_25315"/>
<evidence type="ECO:0000313" key="9">
    <source>
        <dbReference type="EMBL" id="OLR91727.1"/>
    </source>
</evidence>
<feature type="signal peptide" evidence="7">
    <location>
        <begin position="1"/>
        <end position="32"/>
    </location>
</feature>
<keyword evidence="4 6" id="KW-0720">Serine protease</keyword>
<dbReference type="Pfam" id="PF00089">
    <property type="entry name" value="Trypsin"/>
    <property type="match status" value="1"/>
</dbReference>
<feature type="domain" description="Peptidase S1" evidence="8">
    <location>
        <begin position="39"/>
        <end position="263"/>
    </location>
</feature>
<evidence type="ECO:0000256" key="3">
    <source>
        <dbReference type="ARBA" id="ARBA00022801"/>
    </source>
</evidence>
<dbReference type="SUPFAM" id="SSF50494">
    <property type="entry name" value="Trypsin-like serine proteases"/>
    <property type="match status" value="1"/>
</dbReference>
<dbReference type="CDD" id="cd00190">
    <property type="entry name" value="Tryp_SPc"/>
    <property type="match status" value="1"/>
</dbReference>
<comment type="similarity">
    <text evidence="1">Belongs to the peptidase S1 family.</text>
</comment>
<dbReference type="InterPro" id="IPR018114">
    <property type="entry name" value="TRYPSIN_HIS"/>
</dbReference>
<dbReference type="SMART" id="SM00020">
    <property type="entry name" value="Tryp_SPc"/>
    <property type="match status" value="1"/>
</dbReference>
<dbReference type="InterPro" id="IPR009003">
    <property type="entry name" value="Peptidase_S1_PA"/>
</dbReference>
<reference evidence="9 10" key="1">
    <citation type="submission" date="2016-10" db="EMBL/GenBank/DDBJ databases">
        <title>The Draft Genome Sequence of Actinokineospora bangkokensis 44EHWT reveals the biosynthetic pathway of antifungal compounds Thailandins with unusual extender unit butylmalonyl-CoA.</title>
        <authorList>
            <person name="Greule A."/>
            <person name="Intra B."/>
            <person name="Flemming S."/>
            <person name="Rommel M.G."/>
            <person name="Panbangred W."/>
            <person name="Bechthold A."/>
        </authorList>
    </citation>
    <scope>NUCLEOTIDE SEQUENCE [LARGE SCALE GENOMIC DNA]</scope>
    <source>
        <strain evidence="9 10">44EHW</strain>
    </source>
</reference>
<proteinExistence type="inferred from homology"/>
<dbReference type="PROSITE" id="PS00135">
    <property type="entry name" value="TRYPSIN_SER"/>
    <property type="match status" value="1"/>
</dbReference>
<sequence length="263" mass="25992">MVAEAKRLVRLIGVAAAVFAAGAAATVSTAQADTVTPYIVGGEGADIADYPFTVALTTPDGFQFCGGSLARANKVVTAAHCVDGSSPAEVQVVSGRTDLTAAGGETAGVTGIWVHPDYSDPSISADVAVLTLDTSLSATPIDVAGAGDEGLYAEGTTTTVLGWGATSEGGSTSDTLLKVDVPVVSDSDCTTAYSSDYIADSMVCAGVPDGGLDSCQGDSGGPLVAGGKLIGAVSWGEGCARPGKPGVYTRLASFSSDIEAQLG</sequence>
<evidence type="ECO:0000259" key="8">
    <source>
        <dbReference type="PROSITE" id="PS50240"/>
    </source>
</evidence>
<dbReference type="PROSITE" id="PS50240">
    <property type="entry name" value="TRYPSIN_DOM"/>
    <property type="match status" value="1"/>
</dbReference>
<gene>
    <name evidence="9" type="ORF">BJP25_25315</name>
</gene>
<dbReference type="InterPro" id="IPR043504">
    <property type="entry name" value="Peptidase_S1_PA_chymotrypsin"/>
</dbReference>
<name>A0A1Q9LI46_9PSEU</name>
<keyword evidence="2 6" id="KW-0645">Protease</keyword>
<keyword evidence="3 6" id="KW-0378">Hydrolase</keyword>
<evidence type="ECO:0000256" key="1">
    <source>
        <dbReference type="ARBA" id="ARBA00007664"/>
    </source>
</evidence>
<dbReference type="PANTHER" id="PTHR24276:SF98">
    <property type="entry name" value="FI18310P1-RELATED"/>
    <property type="match status" value="1"/>
</dbReference>
<dbReference type="InterPro" id="IPR001314">
    <property type="entry name" value="Peptidase_S1A"/>
</dbReference>
<dbReference type="Proteomes" id="UP000186040">
    <property type="component" value="Unassembled WGS sequence"/>
</dbReference>
<dbReference type="PRINTS" id="PR00722">
    <property type="entry name" value="CHYMOTRYPSIN"/>
</dbReference>
<dbReference type="PANTHER" id="PTHR24276">
    <property type="entry name" value="POLYSERASE-RELATED"/>
    <property type="match status" value="1"/>
</dbReference>
<evidence type="ECO:0000313" key="10">
    <source>
        <dbReference type="Proteomes" id="UP000186040"/>
    </source>
</evidence>
<evidence type="ECO:0000256" key="7">
    <source>
        <dbReference type="SAM" id="SignalP"/>
    </source>
</evidence>
<dbReference type="PROSITE" id="PS00134">
    <property type="entry name" value="TRYPSIN_HIS"/>
    <property type="match status" value="1"/>
</dbReference>
<dbReference type="Gene3D" id="2.40.10.10">
    <property type="entry name" value="Trypsin-like serine proteases"/>
    <property type="match status" value="1"/>
</dbReference>
<comment type="caution">
    <text evidence="9">The sequence shown here is derived from an EMBL/GenBank/DDBJ whole genome shotgun (WGS) entry which is preliminary data.</text>
</comment>
<feature type="chain" id="PRO_5011960528" evidence="7">
    <location>
        <begin position="33"/>
        <end position="263"/>
    </location>
</feature>
<dbReference type="InterPro" id="IPR033116">
    <property type="entry name" value="TRYPSIN_SER"/>
</dbReference>
<keyword evidence="7" id="KW-0732">Signal</keyword>
<dbReference type="InterPro" id="IPR050430">
    <property type="entry name" value="Peptidase_S1"/>
</dbReference>
<evidence type="ECO:0000256" key="5">
    <source>
        <dbReference type="ARBA" id="ARBA00023157"/>
    </source>
</evidence>